<protein>
    <submittedName>
        <fullName evidence="4">Putative retrotransposon hot spot (RHS) protein</fullName>
    </submittedName>
</protein>
<dbReference type="NCBIfam" id="TIGR01631">
    <property type="entry name" value="Trypano_RHS"/>
    <property type="match status" value="1"/>
</dbReference>
<dbReference type="VEuPathDB" id="TriTrypDB:TcCLB.508071.90"/>
<evidence type="ECO:0000259" key="2">
    <source>
        <dbReference type="Pfam" id="PF07999"/>
    </source>
</evidence>
<gene>
    <name evidence="4" type="ORF">C3747_127g22</name>
</gene>
<dbReference type="VEuPathDB" id="TriTrypDB:C3747_127g22"/>
<dbReference type="InterPro" id="IPR046835">
    <property type="entry name" value="RHS_N"/>
</dbReference>
<evidence type="ECO:0000313" key="4">
    <source>
        <dbReference type="EMBL" id="PWV05610.1"/>
    </source>
</evidence>
<feature type="compositionally biased region" description="Basic and acidic residues" evidence="1">
    <location>
        <begin position="13"/>
        <end position="22"/>
    </location>
</feature>
<feature type="region of interest" description="Disordered" evidence="1">
    <location>
        <begin position="1"/>
        <end position="34"/>
    </location>
</feature>
<evidence type="ECO:0000259" key="3">
    <source>
        <dbReference type="Pfam" id="PF20445"/>
    </source>
</evidence>
<dbReference type="InterPro" id="IPR046836">
    <property type="entry name" value="RHS_C"/>
</dbReference>
<dbReference type="VEuPathDB" id="TriTrypDB:TcCLB.509349.20"/>
<comment type="caution">
    <text evidence="4">The sequence shown here is derived from an EMBL/GenBank/DDBJ whole genome shotgun (WGS) entry which is preliminary data.</text>
</comment>
<proteinExistence type="predicted"/>
<dbReference type="InterPro" id="IPR006518">
    <property type="entry name" value="Trypano_RHS"/>
</dbReference>
<dbReference type="VEuPathDB" id="TriTrypDB:BCY84_18098"/>
<dbReference type="EMBL" id="PRFC01000127">
    <property type="protein sequence ID" value="PWV05610.1"/>
    <property type="molecule type" value="Genomic_DNA"/>
</dbReference>
<dbReference type="Pfam" id="PF20445">
    <property type="entry name" value="RHS_N"/>
    <property type="match status" value="1"/>
</dbReference>
<evidence type="ECO:0000313" key="5">
    <source>
        <dbReference type="Proteomes" id="UP000246078"/>
    </source>
</evidence>
<dbReference type="VEuPathDB" id="TriTrypDB:TCSYLVIO_008163"/>
<evidence type="ECO:0000256" key="1">
    <source>
        <dbReference type="SAM" id="MobiDB-lite"/>
    </source>
</evidence>
<dbReference type="VEuPathDB" id="TriTrypDB:TcBrA4_0157840"/>
<dbReference type="Proteomes" id="UP000246078">
    <property type="component" value="Unassembled WGS sequence"/>
</dbReference>
<dbReference type="VEuPathDB" id="TriTrypDB:C4B63_12g30"/>
<sequence>MPGNQASAVPQGDIRRRARPESEGDTDQPAATRGRVEKVRRLMWALDSRVEGYRPWEDYKSVYNARWHHVMEVPGGEGTGMEVHEGEPPQSWTYKAVGRTLEKDDGVEPSGAPRLRLMVLTSERAWPHPCRDASTDCYVNCEVDRVWQIVKGDLTELFSSRPEDHFTPHPRLLTGTPGIGKSMAAGSYLLYQLLHYDAELLPVVAYSFCGRKAYVFNKTTETVTRYMDMSMMIKAVKELSRRGMKGYIIYNVGGRLDTPSPFLPPGGWGMLVVATPEKTSYIHWANEKRAVRIIMNCPDESDVKAMCVWKKRNQPPPQQAEYWREVKGRMDKLGPILRYIFYEGSYKYWIAKCHDLVDGTPSWGIQSYSVFGTSKLWEGNKVLEYLARIVRARGERNGESPFNAPITAHLASKTLCKLAQLMTQAEFNLFVSRIRDCLMHANFGKCAMFAFLNVAFMAAIRRKLKELKPPTRRPSHRCAPDVHSQEGPTSHYFLPSAERIGKKTCINHRLLYIPEVENFPLVDGFFFMDSNPMTLVGLRMATAGGHHTTTSTVRQFTECLAAYFNGWKKLSRDMSWEIIYVQHADSTPLNDWQRCDVVNSDNVSKKESQKIAAFWEEKVRQYQVSISSRDF</sequence>
<feature type="domain" description="Retrotransposon hot spot protein,C-terminal" evidence="2">
    <location>
        <begin position="172"/>
        <end position="468"/>
    </location>
</feature>
<feature type="domain" description="Retrotransposon hot spot protein N-terminal" evidence="3">
    <location>
        <begin position="59"/>
        <end position="169"/>
    </location>
</feature>
<dbReference type="VEuPathDB" id="TriTrypDB:ECC02_006528"/>
<organism evidence="4 5">
    <name type="scientific">Trypanosoma cruzi</name>
    <dbReference type="NCBI Taxonomy" id="5693"/>
    <lineage>
        <taxon>Eukaryota</taxon>
        <taxon>Discoba</taxon>
        <taxon>Euglenozoa</taxon>
        <taxon>Kinetoplastea</taxon>
        <taxon>Metakinetoplastina</taxon>
        <taxon>Trypanosomatida</taxon>
        <taxon>Trypanosomatidae</taxon>
        <taxon>Trypanosoma</taxon>
        <taxon>Schizotrypanum</taxon>
    </lineage>
</organism>
<dbReference type="PANTHER" id="PTHR33129">
    <property type="entry name" value="PROTEIN KINASE DOMAIN-CONTAINING PROTEIN-RELATED"/>
    <property type="match status" value="1"/>
</dbReference>
<name>A0A2V2WAH8_TRYCR</name>
<dbReference type="VEuPathDB" id="TriTrypDB:TcYC6_0146170"/>
<accession>A0A2V2WAH8</accession>
<reference evidence="4 5" key="1">
    <citation type="journal article" date="2018" name="Microb. Genom.">
        <title>Expanding an expanded genome: long-read sequencing of Trypanosoma cruzi.</title>
        <authorList>
            <person name="Berna L."/>
            <person name="Rodriguez M."/>
            <person name="Chiribao M.L."/>
            <person name="Parodi-Talice A."/>
            <person name="Pita S."/>
            <person name="Rijo G."/>
            <person name="Alvarez-Valin F."/>
            <person name="Robello C."/>
        </authorList>
    </citation>
    <scope>NUCLEOTIDE SEQUENCE [LARGE SCALE GENOMIC DNA]</scope>
    <source>
        <strain evidence="4 5">TCC</strain>
    </source>
</reference>
<dbReference type="VEuPathDB" id="TriTrypDB:TcG_09653"/>
<dbReference type="VEuPathDB" id="TriTrypDB:TCDM_10233"/>
<dbReference type="AlphaFoldDB" id="A0A2V2WAH8"/>
<dbReference type="InterPro" id="IPR052980">
    <property type="entry name" value="Crinkler_effector"/>
</dbReference>
<dbReference type="VEuPathDB" id="TriTrypDB:TcCL_NonESM11050"/>
<dbReference type="VEuPathDB" id="TriTrypDB:TcCLB.509437.110"/>
<dbReference type="Pfam" id="PF07999">
    <property type="entry name" value="RHSP"/>
    <property type="match status" value="1"/>
</dbReference>
<dbReference type="VEuPathDB" id="TriTrypDB:Tc_MARK_2342"/>
<dbReference type="PANTHER" id="PTHR33129:SF3">
    <property type="entry name" value="HOT SPOT (RHS) PROTEIN, PUTATIVE-RELATED"/>
    <property type="match status" value="1"/>
</dbReference>